<dbReference type="InterPro" id="IPR001173">
    <property type="entry name" value="Glyco_trans_2-like"/>
</dbReference>
<dbReference type="PANTHER" id="PTHR43646:SF2">
    <property type="entry name" value="GLYCOSYLTRANSFERASE 2-LIKE DOMAIN-CONTAINING PROTEIN"/>
    <property type="match status" value="1"/>
</dbReference>
<evidence type="ECO:0000256" key="5">
    <source>
        <dbReference type="ARBA" id="ARBA00023136"/>
    </source>
</evidence>
<dbReference type="PATRIC" id="fig|1515334.3.peg.1949"/>
<dbReference type="Gene3D" id="3.90.550.10">
    <property type="entry name" value="Spore Coat Polysaccharide Biosynthesis Protein SpsA, Chain A"/>
    <property type="match status" value="1"/>
</dbReference>
<dbReference type="Proteomes" id="UP000030960">
    <property type="component" value="Unassembled WGS sequence"/>
</dbReference>
<dbReference type="GO" id="GO:0005886">
    <property type="term" value="C:plasma membrane"/>
    <property type="evidence" value="ECO:0007669"/>
    <property type="project" value="UniProtKB-SubCell"/>
</dbReference>
<sequence>MDTTMQRRNAGVSIILPASNEAALIGGCLEALLASDGPGDHGVEVIVVANGCRDDTAGLARAFAARMAARGWNLEVIERPAGGKPGALNAGDAAASGAIRIYLDADVTVTPDLLTQLVTALDVDAPRYASGRVEIAAEGAISRAYARIWRRVPFMRDVVPGCGLFAVNAAGRARWGAFPEIISDDIYVRLQFRPGERQGVPAPYRWPIAEGWRNLVKVRRRQNAGVDEIAALYPGLTRNDDKPGFPLSEKLGLALRDPLGFAVYAGVALAVRLTPRARQDWSRGR</sequence>
<protein>
    <submittedName>
        <fullName evidence="7">Glycosyl transferase</fullName>
    </submittedName>
</protein>
<evidence type="ECO:0000313" key="8">
    <source>
        <dbReference type="Proteomes" id="UP000030960"/>
    </source>
</evidence>
<dbReference type="GO" id="GO:0016757">
    <property type="term" value="F:glycosyltransferase activity"/>
    <property type="evidence" value="ECO:0007669"/>
    <property type="project" value="UniProtKB-KW"/>
</dbReference>
<dbReference type="Pfam" id="PF00535">
    <property type="entry name" value="Glycos_transf_2"/>
    <property type="match status" value="1"/>
</dbReference>
<evidence type="ECO:0000313" key="7">
    <source>
        <dbReference type="EMBL" id="KHQ53405.1"/>
    </source>
</evidence>
<evidence type="ECO:0000256" key="1">
    <source>
        <dbReference type="ARBA" id="ARBA00004236"/>
    </source>
</evidence>
<keyword evidence="8" id="KW-1185">Reference proteome</keyword>
<keyword evidence="3" id="KW-0328">Glycosyltransferase</keyword>
<evidence type="ECO:0000259" key="6">
    <source>
        <dbReference type="Pfam" id="PF00535"/>
    </source>
</evidence>
<comment type="subcellular location">
    <subcellularLocation>
        <location evidence="1">Cell membrane</location>
    </subcellularLocation>
</comment>
<keyword evidence="4 7" id="KW-0808">Transferase</keyword>
<proteinExistence type="predicted"/>
<gene>
    <name evidence="7" type="ORF">OA50_01935</name>
</gene>
<keyword evidence="2" id="KW-1003">Cell membrane</keyword>
<dbReference type="EMBL" id="JSUQ01000007">
    <property type="protein sequence ID" value="KHQ53405.1"/>
    <property type="molecule type" value="Genomic_DNA"/>
</dbReference>
<accession>A0A0B3RQL7</accession>
<organism evidence="7 8">
    <name type="scientific">Mameliella alba</name>
    <dbReference type="NCBI Taxonomy" id="561184"/>
    <lineage>
        <taxon>Bacteria</taxon>
        <taxon>Pseudomonadati</taxon>
        <taxon>Pseudomonadota</taxon>
        <taxon>Alphaproteobacteria</taxon>
        <taxon>Rhodobacterales</taxon>
        <taxon>Roseobacteraceae</taxon>
        <taxon>Mameliella</taxon>
    </lineage>
</organism>
<dbReference type="SUPFAM" id="SSF53448">
    <property type="entry name" value="Nucleotide-diphospho-sugar transferases"/>
    <property type="match status" value="1"/>
</dbReference>
<evidence type="ECO:0000256" key="3">
    <source>
        <dbReference type="ARBA" id="ARBA00022676"/>
    </source>
</evidence>
<dbReference type="AlphaFoldDB" id="A0A0B3RQL7"/>
<name>A0A0B3RQL7_9RHOB</name>
<comment type="caution">
    <text evidence="7">The sequence shown here is derived from an EMBL/GenBank/DDBJ whole genome shotgun (WGS) entry which is preliminary data.</text>
</comment>
<feature type="domain" description="Glycosyltransferase 2-like" evidence="6">
    <location>
        <begin position="13"/>
        <end position="136"/>
    </location>
</feature>
<dbReference type="InterPro" id="IPR029044">
    <property type="entry name" value="Nucleotide-diphossugar_trans"/>
</dbReference>
<dbReference type="STRING" id="561184.SAMN05216376_106285"/>
<dbReference type="PANTHER" id="PTHR43646">
    <property type="entry name" value="GLYCOSYLTRANSFERASE"/>
    <property type="match status" value="1"/>
</dbReference>
<evidence type="ECO:0000256" key="2">
    <source>
        <dbReference type="ARBA" id="ARBA00022475"/>
    </source>
</evidence>
<keyword evidence="5" id="KW-0472">Membrane</keyword>
<evidence type="ECO:0000256" key="4">
    <source>
        <dbReference type="ARBA" id="ARBA00022679"/>
    </source>
</evidence>
<reference evidence="7 8" key="1">
    <citation type="submission" date="2014-10" db="EMBL/GenBank/DDBJ databases">
        <title>Genome sequence of Ponticoccus sp. strain UMTAT08 isolated from clonal culture of toxic dinoflagellate Alexandrium tamiyavanichii.</title>
        <authorList>
            <person name="Gan H.Y."/>
            <person name="Muhd D.-D."/>
            <person name="Mohd Noor M.E."/>
            <person name="Yeong Y.S."/>
            <person name="Usup G."/>
        </authorList>
    </citation>
    <scope>NUCLEOTIDE SEQUENCE [LARGE SCALE GENOMIC DNA]</scope>
    <source>
        <strain evidence="7 8">UMTAT08</strain>
    </source>
</reference>